<sequence>MTIAYVEDEDIIRENMTKTLNLLCGECVSFNNAKELLIHLKTNNIDIVLTDINLPKMDGIELIKQLRNQNENIPIILLTAYLETEYLLKAIEYRVVEYLNKPVDYETLLNALLKAVKEIVRTGQYIIKINSTLFYNVLKKELKNNKNNKIINLTTKELKLFELLLKNKNRVVSYDEIKTDVWNSAYEVTESAFKNLLSKLRNKVGKDIIVNISKVGYRLEVEVN</sequence>
<evidence type="ECO:0000313" key="11">
    <source>
        <dbReference type="Proteomes" id="UP000233248"/>
    </source>
</evidence>
<dbReference type="Pfam" id="PF00486">
    <property type="entry name" value="Trans_reg_C"/>
    <property type="match status" value="1"/>
</dbReference>
<dbReference type="InterPro" id="IPR001789">
    <property type="entry name" value="Sig_transdc_resp-reg_receiver"/>
</dbReference>
<evidence type="ECO:0000256" key="1">
    <source>
        <dbReference type="ARBA" id="ARBA00022553"/>
    </source>
</evidence>
<dbReference type="EMBL" id="NXIF01000033">
    <property type="protein sequence ID" value="PKI80553.1"/>
    <property type="molecule type" value="Genomic_DNA"/>
</dbReference>
<dbReference type="GO" id="GO:0006355">
    <property type="term" value="P:regulation of DNA-templated transcription"/>
    <property type="evidence" value="ECO:0007669"/>
    <property type="project" value="InterPro"/>
</dbReference>
<dbReference type="GO" id="GO:0000976">
    <property type="term" value="F:transcription cis-regulatory region binding"/>
    <property type="evidence" value="ECO:0007669"/>
    <property type="project" value="TreeGrafter"/>
</dbReference>
<evidence type="ECO:0000256" key="5">
    <source>
        <dbReference type="ARBA" id="ARBA00023163"/>
    </source>
</evidence>
<dbReference type="CDD" id="cd17536">
    <property type="entry name" value="REC_YesN-like"/>
    <property type="match status" value="1"/>
</dbReference>
<evidence type="ECO:0000313" key="10">
    <source>
        <dbReference type="EMBL" id="PKI80553.1"/>
    </source>
</evidence>
<accession>A0A2N1J1W8</accession>
<dbReference type="SUPFAM" id="SSF46894">
    <property type="entry name" value="C-terminal effector domain of the bipartite response regulators"/>
    <property type="match status" value="1"/>
</dbReference>
<dbReference type="OrthoDB" id="5349253at2"/>
<dbReference type="SUPFAM" id="SSF52172">
    <property type="entry name" value="CheY-like"/>
    <property type="match status" value="1"/>
</dbReference>
<keyword evidence="1 6" id="KW-0597">Phosphoprotein</keyword>
<keyword evidence="5" id="KW-0804">Transcription</keyword>
<organism evidence="10 11">
    <name type="scientific">Malaciobacter halophilus</name>
    <dbReference type="NCBI Taxonomy" id="197482"/>
    <lineage>
        <taxon>Bacteria</taxon>
        <taxon>Pseudomonadati</taxon>
        <taxon>Campylobacterota</taxon>
        <taxon>Epsilonproteobacteria</taxon>
        <taxon>Campylobacterales</taxon>
        <taxon>Arcobacteraceae</taxon>
        <taxon>Malaciobacter</taxon>
    </lineage>
</organism>
<evidence type="ECO:0000256" key="2">
    <source>
        <dbReference type="ARBA" id="ARBA00023012"/>
    </source>
</evidence>
<dbReference type="PROSITE" id="PS50110">
    <property type="entry name" value="RESPONSE_REGULATORY"/>
    <property type="match status" value="1"/>
</dbReference>
<evidence type="ECO:0000259" key="9">
    <source>
        <dbReference type="PROSITE" id="PS51755"/>
    </source>
</evidence>
<reference evidence="10 11" key="1">
    <citation type="submission" date="2017-09" db="EMBL/GenBank/DDBJ databases">
        <title>Genomics of the genus Arcobacter.</title>
        <authorList>
            <person name="Perez-Cataluna A."/>
            <person name="Figueras M.J."/>
            <person name="Salas-Masso N."/>
        </authorList>
    </citation>
    <scope>NUCLEOTIDE SEQUENCE [LARGE SCALE GENOMIC DNA]</scope>
    <source>
        <strain evidence="10 11">DSM 18005</strain>
    </source>
</reference>
<evidence type="ECO:0000256" key="4">
    <source>
        <dbReference type="ARBA" id="ARBA00023125"/>
    </source>
</evidence>
<dbReference type="SMART" id="SM00862">
    <property type="entry name" value="Trans_reg_C"/>
    <property type="match status" value="1"/>
</dbReference>
<comment type="caution">
    <text evidence="10">The sequence shown here is derived from an EMBL/GenBank/DDBJ whole genome shotgun (WGS) entry which is preliminary data.</text>
</comment>
<keyword evidence="2" id="KW-0902">Two-component regulatory system</keyword>
<keyword evidence="3" id="KW-0805">Transcription regulation</keyword>
<name>A0A2N1J1W8_9BACT</name>
<dbReference type="InterPro" id="IPR036388">
    <property type="entry name" value="WH-like_DNA-bd_sf"/>
</dbReference>
<feature type="DNA-binding region" description="OmpR/PhoB-type" evidence="7">
    <location>
        <begin position="124"/>
        <end position="221"/>
    </location>
</feature>
<keyword evidence="11" id="KW-1185">Reference proteome</keyword>
<dbReference type="InterPro" id="IPR039420">
    <property type="entry name" value="WalR-like"/>
</dbReference>
<evidence type="ECO:0000259" key="8">
    <source>
        <dbReference type="PROSITE" id="PS50110"/>
    </source>
</evidence>
<evidence type="ECO:0000256" key="6">
    <source>
        <dbReference type="PROSITE-ProRule" id="PRU00169"/>
    </source>
</evidence>
<dbReference type="Gene3D" id="1.10.10.10">
    <property type="entry name" value="Winged helix-like DNA-binding domain superfamily/Winged helix DNA-binding domain"/>
    <property type="match status" value="1"/>
</dbReference>
<keyword evidence="4 7" id="KW-0238">DNA-binding</keyword>
<dbReference type="Pfam" id="PF00072">
    <property type="entry name" value="Response_reg"/>
    <property type="match status" value="1"/>
</dbReference>
<dbReference type="GO" id="GO:0000156">
    <property type="term" value="F:phosphorelay response regulator activity"/>
    <property type="evidence" value="ECO:0007669"/>
    <property type="project" value="TreeGrafter"/>
</dbReference>
<dbReference type="AlphaFoldDB" id="A0A2N1J1W8"/>
<evidence type="ECO:0000256" key="3">
    <source>
        <dbReference type="ARBA" id="ARBA00023015"/>
    </source>
</evidence>
<dbReference type="GO" id="GO:0032993">
    <property type="term" value="C:protein-DNA complex"/>
    <property type="evidence" value="ECO:0007669"/>
    <property type="project" value="TreeGrafter"/>
</dbReference>
<feature type="domain" description="Response regulatory" evidence="8">
    <location>
        <begin position="2"/>
        <end position="116"/>
    </location>
</feature>
<feature type="domain" description="OmpR/PhoB-type" evidence="9">
    <location>
        <begin position="124"/>
        <end position="221"/>
    </location>
</feature>
<protein>
    <submittedName>
        <fullName evidence="10">Transcriptional regulator</fullName>
    </submittedName>
</protein>
<dbReference type="GO" id="GO:0005829">
    <property type="term" value="C:cytosol"/>
    <property type="evidence" value="ECO:0007669"/>
    <property type="project" value="TreeGrafter"/>
</dbReference>
<dbReference type="PROSITE" id="PS51755">
    <property type="entry name" value="OMPR_PHOB"/>
    <property type="match status" value="1"/>
</dbReference>
<dbReference type="PANTHER" id="PTHR48111">
    <property type="entry name" value="REGULATOR OF RPOS"/>
    <property type="match status" value="1"/>
</dbReference>
<evidence type="ECO:0000256" key="7">
    <source>
        <dbReference type="PROSITE-ProRule" id="PRU01091"/>
    </source>
</evidence>
<dbReference type="InterPro" id="IPR011006">
    <property type="entry name" value="CheY-like_superfamily"/>
</dbReference>
<dbReference type="PANTHER" id="PTHR48111:SF1">
    <property type="entry name" value="TWO-COMPONENT RESPONSE REGULATOR ORR33"/>
    <property type="match status" value="1"/>
</dbReference>
<proteinExistence type="predicted"/>
<gene>
    <name evidence="10" type="ORF">CP960_08745</name>
</gene>
<feature type="modified residue" description="4-aspartylphosphate" evidence="6">
    <location>
        <position position="51"/>
    </location>
</feature>
<dbReference type="InterPro" id="IPR016032">
    <property type="entry name" value="Sig_transdc_resp-reg_C-effctor"/>
</dbReference>
<dbReference type="Proteomes" id="UP000233248">
    <property type="component" value="Unassembled WGS sequence"/>
</dbReference>
<dbReference type="InterPro" id="IPR001867">
    <property type="entry name" value="OmpR/PhoB-type_DNA-bd"/>
</dbReference>
<dbReference type="Gene3D" id="3.40.50.2300">
    <property type="match status" value="1"/>
</dbReference>
<dbReference type="SMART" id="SM00448">
    <property type="entry name" value="REC"/>
    <property type="match status" value="1"/>
</dbReference>